<dbReference type="AlphaFoldDB" id="A0A5C7GNH9"/>
<sequence length="170" mass="19813">MKRNILFVIALYTVFIFSCKKEVSSNLETELLVIINKLRKDKNHKYLKTLKPLDKDFYKIFKDRASAKKAIEYSDKKWDFIDNLPANAMKPINEDDDVVVAMTTKSQLEKSIYNGLSSDYASMAEFLNEDIVVCGFYFVNVDGMHLKSRAAFFNIEGRWIFIPNVFEAFY</sequence>
<evidence type="ECO:0000313" key="1">
    <source>
        <dbReference type="EMBL" id="TXG39647.1"/>
    </source>
</evidence>
<protein>
    <submittedName>
        <fullName evidence="1">Uncharacterized protein</fullName>
    </submittedName>
</protein>
<reference evidence="1 2" key="1">
    <citation type="submission" date="2019-08" db="EMBL/GenBank/DDBJ databases">
        <title>Seonamhaeicola sediminis sp. nov., isolated from marine sediment.</title>
        <authorList>
            <person name="Cao W.R."/>
        </authorList>
    </citation>
    <scope>NUCLEOTIDE SEQUENCE [LARGE SCALE GENOMIC DNA]</scope>
    <source>
        <strain evidence="1 2">1505</strain>
    </source>
</reference>
<organism evidence="1 2">
    <name type="scientific">Seonamhaeicola maritimus</name>
    <dbReference type="NCBI Taxonomy" id="2591822"/>
    <lineage>
        <taxon>Bacteria</taxon>
        <taxon>Pseudomonadati</taxon>
        <taxon>Bacteroidota</taxon>
        <taxon>Flavobacteriia</taxon>
        <taxon>Flavobacteriales</taxon>
        <taxon>Flavobacteriaceae</taxon>
    </lineage>
</organism>
<name>A0A5C7GNH9_9FLAO</name>
<accession>A0A5C7GNH9</accession>
<dbReference type="PROSITE" id="PS51257">
    <property type="entry name" value="PROKAR_LIPOPROTEIN"/>
    <property type="match status" value="1"/>
</dbReference>
<keyword evidence="2" id="KW-1185">Reference proteome</keyword>
<evidence type="ECO:0000313" key="2">
    <source>
        <dbReference type="Proteomes" id="UP000321080"/>
    </source>
</evidence>
<dbReference type="EMBL" id="VRKQ01000008">
    <property type="protein sequence ID" value="TXG39647.1"/>
    <property type="molecule type" value="Genomic_DNA"/>
</dbReference>
<gene>
    <name evidence="1" type="ORF">FUA22_07210</name>
</gene>
<dbReference type="Proteomes" id="UP000321080">
    <property type="component" value="Unassembled WGS sequence"/>
</dbReference>
<comment type="caution">
    <text evidence="1">The sequence shown here is derived from an EMBL/GenBank/DDBJ whole genome shotgun (WGS) entry which is preliminary data.</text>
</comment>
<proteinExistence type="predicted"/>
<dbReference type="RefSeq" id="WP_147767216.1">
    <property type="nucleotide sequence ID" value="NZ_VRKQ01000008.1"/>
</dbReference>
<dbReference type="OrthoDB" id="1447208at2"/>